<keyword evidence="4" id="KW-0804">Transcription</keyword>
<keyword evidence="9" id="KW-1185">Reference proteome</keyword>
<evidence type="ECO:0000256" key="2">
    <source>
        <dbReference type="ARBA" id="ARBA00023125"/>
    </source>
</evidence>
<feature type="compositionally biased region" description="Acidic residues" evidence="6">
    <location>
        <begin position="180"/>
        <end position="189"/>
    </location>
</feature>
<dbReference type="PANTHER" id="PTHR10328">
    <property type="entry name" value="PROTEIN MAX MYC-ASSOCIATED FACTOR X"/>
    <property type="match status" value="1"/>
</dbReference>
<dbReference type="GO" id="GO:0090575">
    <property type="term" value="C:RNA polymerase II transcription regulator complex"/>
    <property type="evidence" value="ECO:0007669"/>
    <property type="project" value="TreeGrafter"/>
</dbReference>
<dbReference type="EMBL" id="JARIHO010000005">
    <property type="protein sequence ID" value="KAJ7361241.1"/>
    <property type="molecule type" value="Genomic_DNA"/>
</dbReference>
<keyword evidence="3" id="KW-0010">Activator</keyword>
<dbReference type="GO" id="GO:0046983">
    <property type="term" value="F:protein dimerization activity"/>
    <property type="evidence" value="ECO:0007669"/>
    <property type="project" value="InterPro"/>
</dbReference>
<comment type="caution">
    <text evidence="8">The sequence shown here is derived from an EMBL/GenBank/DDBJ whole genome shotgun (WGS) entry which is preliminary data.</text>
</comment>
<dbReference type="SMART" id="SM00353">
    <property type="entry name" value="HLH"/>
    <property type="match status" value="1"/>
</dbReference>
<sequence>MEFDHAPKTPSYMDAMDTSFSSYMDSEYLRYPPSPSSFEQSIDLPPSPTTFSALHNHMGLTHTLNEAYYSSSSSPPAAPTPLAAPFNPPTRPYTPIDGAGISPPSLLGPSYTLSAGEISSDGLTSGRRSRGSGSHSPPATYVGTAASVPRALSSHRFNPIASAPARTRAPRRKPTRRDDDSDEEEDDDFQPTANSLVGGADSRRETIRKQRIESEQRRRDELRDGYARLKDTLPATNQKSSKVSLLDRATNHVRNLEIAKVELEKRLKDAESEVKHLRHINEVLSVRAVNQQRGITSF</sequence>
<dbReference type="Gene3D" id="4.10.280.10">
    <property type="entry name" value="Helix-loop-helix DNA-binding domain"/>
    <property type="match status" value="1"/>
</dbReference>
<dbReference type="SUPFAM" id="SSF47459">
    <property type="entry name" value="HLH, helix-loop-helix DNA-binding domain"/>
    <property type="match status" value="1"/>
</dbReference>
<accession>A0AAD7AK57</accession>
<dbReference type="GO" id="GO:0003700">
    <property type="term" value="F:DNA-binding transcription factor activity"/>
    <property type="evidence" value="ECO:0007669"/>
    <property type="project" value="TreeGrafter"/>
</dbReference>
<dbReference type="GO" id="GO:0045944">
    <property type="term" value="P:positive regulation of transcription by RNA polymerase II"/>
    <property type="evidence" value="ECO:0007669"/>
    <property type="project" value="TreeGrafter"/>
</dbReference>
<keyword evidence="1" id="KW-0805">Transcription regulation</keyword>
<dbReference type="PANTHER" id="PTHR10328:SF3">
    <property type="entry name" value="PROTEIN MAX"/>
    <property type="match status" value="1"/>
</dbReference>
<evidence type="ECO:0000256" key="6">
    <source>
        <dbReference type="SAM" id="MobiDB-lite"/>
    </source>
</evidence>
<protein>
    <recommendedName>
        <fullName evidence="7">BHLH domain-containing protein</fullName>
    </recommendedName>
</protein>
<keyword evidence="5" id="KW-0539">Nucleus</keyword>
<evidence type="ECO:0000313" key="9">
    <source>
        <dbReference type="Proteomes" id="UP001218218"/>
    </source>
</evidence>
<feature type="compositionally biased region" description="Basic and acidic residues" evidence="6">
    <location>
        <begin position="201"/>
        <end position="231"/>
    </location>
</feature>
<dbReference type="AlphaFoldDB" id="A0AAD7AK57"/>
<dbReference type="Proteomes" id="UP001218218">
    <property type="component" value="Unassembled WGS sequence"/>
</dbReference>
<feature type="compositionally biased region" description="Low complexity" evidence="6">
    <location>
        <begin position="119"/>
        <end position="136"/>
    </location>
</feature>
<evidence type="ECO:0000256" key="5">
    <source>
        <dbReference type="ARBA" id="ARBA00023242"/>
    </source>
</evidence>
<name>A0AAD7AK57_9AGAR</name>
<dbReference type="Pfam" id="PF00010">
    <property type="entry name" value="HLH"/>
    <property type="match status" value="1"/>
</dbReference>
<evidence type="ECO:0000259" key="7">
    <source>
        <dbReference type="PROSITE" id="PS50888"/>
    </source>
</evidence>
<organism evidence="8 9">
    <name type="scientific">Mycena albidolilacea</name>
    <dbReference type="NCBI Taxonomy" id="1033008"/>
    <lineage>
        <taxon>Eukaryota</taxon>
        <taxon>Fungi</taxon>
        <taxon>Dikarya</taxon>
        <taxon>Basidiomycota</taxon>
        <taxon>Agaricomycotina</taxon>
        <taxon>Agaricomycetes</taxon>
        <taxon>Agaricomycetidae</taxon>
        <taxon>Agaricales</taxon>
        <taxon>Marasmiineae</taxon>
        <taxon>Mycenaceae</taxon>
        <taxon>Mycena</taxon>
    </lineage>
</organism>
<evidence type="ECO:0000256" key="3">
    <source>
        <dbReference type="ARBA" id="ARBA00023159"/>
    </source>
</evidence>
<proteinExistence type="predicted"/>
<evidence type="ECO:0000256" key="1">
    <source>
        <dbReference type="ARBA" id="ARBA00023015"/>
    </source>
</evidence>
<reference evidence="8" key="1">
    <citation type="submission" date="2023-03" db="EMBL/GenBank/DDBJ databases">
        <title>Massive genome expansion in bonnet fungi (Mycena s.s.) driven by repeated elements and novel gene families across ecological guilds.</title>
        <authorList>
            <consortium name="Lawrence Berkeley National Laboratory"/>
            <person name="Harder C.B."/>
            <person name="Miyauchi S."/>
            <person name="Viragh M."/>
            <person name="Kuo A."/>
            <person name="Thoen E."/>
            <person name="Andreopoulos B."/>
            <person name="Lu D."/>
            <person name="Skrede I."/>
            <person name="Drula E."/>
            <person name="Henrissat B."/>
            <person name="Morin E."/>
            <person name="Kohler A."/>
            <person name="Barry K."/>
            <person name="LaButti K."/>
            <person name="Morin E."/>
            <person name="Salamov A."/>
            <person name="Lipzen A."/>
            <person name="Mereny Z."/>
            <person name="Hegedus B."/>
            <person name="Baldrian P."/>
            <person name="Stursova M."/>
            <person name="Weitz H."/>
            <person name="Taylor A."/>
            <person name="Grigoriev I.V."/>
            <person name="Nagy L.G."/>
            <person name="Martin F."/>
            <person name="Kauserud H."/>
        </authorList>
    </citation>
    <scope>NUCLEOTIDE SEQUENCE</scope>
    <source>
        <strain evidence="8">CBHHK002</strain>
    </source>
</reference>
<feature type="region of interest" description="Disordered" evidence="6">
    <location>
        <begin position="155"/>
        <end position="240"/>
    </location>
</feature>
<feature type="domain" description="BHLH" evidence="7">
    <location>
        <begin position="206"/>
        <end position="256"/>
    </location>
</feature>
<evidence type="ECO:0000313" key="8">
    <source>
        <dbReference type="EMBL" id="KAJ7361241.1"/>
    </source>
</evidence>
<evidence type="ECO:0000256" key="4">
    <source>
        <dbReference type="ARBA" id="ARBA00023163"/>
    </source>
</evidence>
<dbReference type="GO" id="GO:0003677">
    <property type="term" value="F:DNA binding"/>
    <property type="evidence" value="ECO:0007669"/>
    <property type="project" value="UniProtKB-KW"/>
</dbReference>
<dbReference type="InterPro" id="IPR036638">
    <property type="entry name" value="HLH_DNA-bd_sf"/>
</dbReference>
<dbReference type="PROSITE" id="PS50888">
    <property type="entry name" value="BHLH"/>
    <property type="match status" value="1"/>
</dbReference>
<gene>
    <name evidence="8" type="ORF">DFH08DRAFT_369024</name>
</gene>
<dbReference type="InterPro" id="IPR011598">
    <property type="entry name" value="bHLH_dom"/>
</dbReference>
<feature type="compositionally biased region" description="Low complexity" evidence="6">
    <location>
        <begin position="68"/>
        <end position="85"/>
    </location>
</feature>
<feature type="region of interest" description="Disordered" evidence="6">
    <location>
        <begin position="68"/>
        <end position="142"/>
    </location>
</feature>
<keyword evidence="2" id="KW-0238">DNA-binding</keyword>